<gene>
    <name evidence="2" type="ORF">H6A20_04745</name>
</gene>
<dbReference type="EMBL" id="JACJKS010000005">
    <property type="protein sequence ID" value="MBM6947972.1"/>
    <property type="molecule type" value="Genomic_DNA"/>
</dbReference>
<feature type="domain" description="HTH cro/C1-type" evidence="1">
    <location>
        <begin position="93"/>
        <end position="121"/>
    </location>
</feature>
<dbReference type="SMART" id="SM00530">
    <property type="entry name" value="HTH_XRE"/>
    <property type="match status" value="2"/>
</dbReference>
<comment type="caution">
    <text evidence="2">The sequence shown here is derived from an EMBL/GenBank/DDBJ whole genome shotgun (WGS) entry which is preliminary data.</text>
</comment>
<name>A0A938XD50_9CLOT</name>
<organism evidence="2 3">
    <name type="scientific">Mordavella massiliensis</name>
    <dbReference type="NCBI Taxonomy" id="1871024"/>
    <lineage>
        <taxon>Bacteria</taxon>
        <taxon>Bacillati</taxon>
        <taxon>Bacillota</taxon>
        <taxon>Clostridia</taxon>
        <taxon>Eubacteriales</taxon>
        <taxon>Clostridiaceae</taxon>
        <taxon>Mordavella</taxon>
    </lineage>
</organism>
<feature type="domain" description="HTH cro/C1-type" evidence="1">
    <location>
        <begin position="22"/>
        <end position="76"/>
    </location>
</feature>
<dbReference type="InterPro" id="IPR001387">
    <property type="entry name" value="Cro/C1-type_HTH"/>
</dbReference>
<evidence type="ECO:0000313" key="3">
    <source>
        <dbReference type="Proteomes" id="UP000705508"/>
    </source>
</evidence>
<dbReference type="Proteomes" id="UP000705508">
    <property type="component" value="Unassembled WGS sequence"/>
</dbReference>
<reference evidence="2" key="1">
    <citation type="submission" date="2020-08" db="EMBL/GenBank/DDBJ databases">
        <authorList>
            <person name="Cejkova D."/>
            <person name="Kubasova T."/>
            <person name="Jahodarova E."/>
            <person name="Rychlik I."/>
        </authorList>
    </citation>
    <scope>NUCLEOTIDE SEQUENCE</scope>
    <source>
        <strain evidence="2">An582</strain>
    </source>
</reference>
<evidence type="ECO:0000313" key="2">
    <source>
        <dbReference type="EMBL" id="MBM6947972.1"/>
    </source>
</evidence>
<evidence type="ECO:0000259" key="1">
    <source>
        <dbReference type="PROSITE" id="PS50943"/>
    </source>
</evidence>
<dbReference type="CDD" id="cd00093">
    <property type="entry name" value="HTH_XRE"/>
    <property type="match status" value="2"/>
</dbReference>
<accession>A0A938XD50</accession>
<dbReference type="AlphaFoldDB" id="A0A938XD50"/>
<dbReference type="GO" id="GO:0003677">
    <property type="term" value="F:DNA binding"/>
    <property type="evidence" value="ECO:0007669"/>
    <property type="project" value="InterPro"/>
</dbReference>
<protein>
    <submittedName>
        <fullName evidence="2">Helix-turn-helix transcriptional regulator</fullName>
    </submittedName>
</protein>
<dbReference type="Pfam" id="PF01381">
    <property type="entry name" value="HTH_3"/>
    <property type="match status" value="2"/>
</dbReference>
<dbReference type="SUPFAM" id="SSF47413">
    <property type="entry name" value="lambda repressor-like DNA-binding domains"/>
    <property type="match status" value="2"/>
</dbReference>
<proteinExistence type="predicted"/>
<reference evidence="2" key="2">
    <citation type="journal article" date="2021" name="Sci. Rep.">
        <title>The distribution of antibiotic resistance genes in chicken gut microbiota commensals.</title>
        <authorList>
            <person name="Juricova H."/>
            <person name="Matiasovicova J."/>
            <person name="Kubasova T."/>
            <person name="Cejkova D."/>
            <person name="Rychlik I."/>
        </authorList>
    </citation>
    <scope>NUCLEOTIDE SEQUENCE</scope>
    <source>
        <strain evidence="2">An582</strain>
    </source>
</reference>
<dbReference type="RefSeq" id="WP_204906025.1">
    <property type="nucleotide sequence ID" value="NZ_JACJKS010000005.1"/>
</dbReference>
<dbReference type="Gene3D" id="1.10.260.40">
    <property type="entry name" value="lambda repressor-like DNA-binding domains"/>
    <property type="match status" value="2"/>
</dbReference>
<dbReference type="InterPro" id="IPR010982">
    <property type="entry name" value="Lambda_DNA-bd_dom_sf"/>
</dbReference>
<sequence>MLLHLEFPWVSIAPDASPREQLRYYREYRGLLRRELGDMTGISETTILNYELGYMPIAYDKAKRLAKALEIDEKLLFDDYCRFLDYPFQLRCKELRLELGLTQVEIADKAGIARGTYGTWECAAVRPGREPFQKFAAFITSQGKEVV</sequence>
<dbReference type="PROSITE" id="PS50943">
    <property type="entry name" value="HTH_CROC1"/>
    <property type="match status" value="2"/>
</dbReference>